<comment type="similarity">
    <text evidence="2">Belongs to the RLP family.</text>
</comment>
<gene>
    <name evidence="12" type="ORF">LSALG_LOCUS29217</name>
</gene>
<evidence type="ECO:0000256" key="9">
    <source>
        <dbReference type="ARBA" id="ARBA00023180"/>
    </source>
</evidence>
<dbReference type="PANTHER" id="PTHR48063">
    <property type="entry name" value="LRR RECEPTOR-LIKE KINASE"/>
    <property type="match status" value="1"/>
</dbReference>
<keyword evidence="13" id="KW-1185">Reference proteome</keyword>
<dbReference type="InterPro" id="IPR046956">
    <property type="entry name" value="RLP23-like"/>
</dbReference>
<reference evidence="12" key="1">
    <citation type="submission" date="2023-04" db="EMBL/GenBank/DDBJ databases">
        <authorList>
            <person name="Vijverberg K."/>
            <person name="Xiong W."/>
            <person name="Schranz E."/>
        </authorList>
    </citation>
    <scope>NUCLEOTIDE SEQUENCE</scope>
</reference>
<keyword evidence="9" id="KW-0325">Glycoprotein</keyword>
<dbReference type="GO" id="GO:0016020">
    <property type="term" value="C:membrane"/>
    <property type="evidence" value="ECO:0007669"/>
    <property type="project" value="UniProtKB-SubCell"/>
</dbReference>
<accession>A0AA36EBC6</accession>
<protein>
    <recommendedName>
        <fullName evidence="11">Leucine-rich repeat-containing N-terminal plant-type domain-containing protein</fullName>
    </recommendedName>
</protein>
<evidence type="ECO:0000256" key="5">
    <source>
        <dbReference type="ARBA" id="ARBA00022729"/>
    </source>
</evidence>
<evidence type="ECO:0000259" key="11">
    <source>
        <dbReference type="Pfam" id="PF08263"/>
    </source>
</evidence>
<keyword evidence="4" id="KW-0812">Transmembrane</keyword>
<dbReference type="SUPFAM" id="SSF52058">
    <property type="entry name" value="L domain-like"/>
    <property type="match status" value="1"/>
</dbReference>
<dbReference type="Pfam" id="PF00560">
    <property type="entry name" value="LRR_1"/>
    <property type="match status" value="2"/>
</dbReference>
<dbReference type="InterPro" id="IPR001611">
    <property type="entry name" value="Leu-rich_rpt"/>
</dbReference>
<dbReference type="EMBL" id="OX465082">
    <property type="protein sequence ID" value="CAI9290004.1"/>
    <property type="molecule type" value="Genomic_DNA"/>
</dbReference>
<proteinExistence type="inferred from homology"/>
<dbReference type="Proteomes" id="UP001177003">
    <property type="component" value="Chromosome 6"/>
</dbReference>
<evidence type="ECO:0000313" key="13">
    <source>
        <dbReference type="Proteomes" id="UP001177003"/>
    </source>
</evidence>
<feature type="signal peptide" evidence="10">
    <location>
        <begin position="1"/>
        <end position="22"/>
    </location>
</feature>
<keyword evidence="8" id="KW-0472">Membrane</keyword>
<evidence type="ECO:0000256" key="10">
    <source>
        <dbReference type="SAM" id="SignalP"/>
    </source>
</evidence>
<evidence type="ECO:0000256" key="8">
    <source>
        <dbReference type="ARBA" id="ARBA00023136"/>
    </source>
</evidence>
<dbReference type="PANTHER" id="PTHR48063:SF103">
    <property type="entry name" value="LEUCINE-RICH RECEPTOR-LIKE KINASE FAMILY PROTEIN"/>
    <property type="match status" value="1"/>
</dbReference>
<name>A0AA36EBC6_LACSI</name>
<comment type="subcellular location">
    <subcellularLocation>
        <location evidence="1">Membrane</location>
        <topology evidence="1">Single-pass type I membrane protein</topology>
    </subcellularLocation>
</comment>
<evidence type="ECO:0000256" key="3">
    <source>
        <dbReference type="ARBA" id="ARBA00022614"/>
    </source>
</evidence>
<dbReference type="FunFam" id="3.80.10.10:FF:000275">
    <property type="entry name" value="Leucine-rich repeat receptor-like protein kinase"/>
    <property type="match status" value="1"/>
</dbReference>
<keyword evidence="7" id="KW-1133">Transmembrane helix</keyword>
<evidence type="ECO:0000256" key="1">
    <source>
        <dbReference type="ARBA" id="ARBA00004479"/>
    </source>
</evidence>
<dbReference type="InterPro" id="IPR032675">
    <property type="entry name" value="LRR_dom_sf"/>
</dbReference>
<feature type="domain" description="Leucine-rich repeat-containing N-terminal plant-type" evidence="11">
    <location>
        <begin position="38"/>
        <end position="77"/>
    </location>
</feature>
<evidence type="ECO:0000313" key="12">
    <source>
        <dbReference type="EMBL" id="CAI9290004.1"/>
    </source>
</evidence>
<evidence type="ECO:0000256" key="7">
    <source>
        <dbReference type="ARBA" id="ARBA00022989"/>
    </source>
</evidence>
<organism evidence="12 13">
    <name type="scientific">Lactuca saligna</name>
    <name type="common">Willowleaf lettuce</name>
    <dbReference type="NCBI Taxonomy" id="75948"/>
    <lineage>
        <taxon>Eukaryota</taxon>
        <taxon>Viridiplantae</taxon>
        <taxon>Streptophyta</taxon>
        <taxon>Embryophyta</taxon>
        <taxon>Tracheophyta</taxon>
        <taxon>Spermatophyta</taxon>
        <taxon>Magnoliopsida</taxon>
        <taxon>eudicotyledons</taxon>
        <taxon>Gunneridae</taxon>
        <taxon>Pentapetalae</taxon>
        <taxon>asterids</taxon>
        <taxon>campanulids</taxon>
        <taxon>Asterales</taxon>
        <taxon>Asteraceae</taxon>
        <taxon>Cichorioideae</taxon>
        <taxon>Cichorieae</taxon>
        <taxon>Lactucinae</taxon>
        <taxon>Lactuca</taxon>
    </lineage>
</organism>
<sequence length="194" mass="21703">MNFCVFIISSLLLLLLVTTTGSQLVAAGGNDMKKKCLDNERDALLLFKASFQDPYDYLSTWRADEHDCCKWSGVTCSNQTGHVTGLDINVYWLEGEISHSLLNLTYLNHLGLYGNAFYGTIPTFIGSLTRLRYLNLGLNHFNGTIPRSIGSLTELSYLSLSYNSLYGTIPPELETSPTCKSFILILLEGVEWKR</sequence>
<dbReference type="AlphaFoldDB" id="A0AA36EBC6"/>
<evidence type="ECO:0000256" key="2">
    <source>
        <dbReference type="ARBA" id="ARBA00009592"/>
    </source>
</evidence>
<evidence type="ECO:0000256" key="6">
    <source>
        <dbReference type="ARBA" id="ARBA00022737"/>
    </source>
</evidence>
<dbReference type="InterPro" id="IPR013210">
    <property type="entry name" value="LRR_N_plant-typ"/>
</dbReference>
<keyword evidence="3" id="KW-0433">Leucine-rich repeat</keyword>
<dbReference type="Gene3D" id="3.80.10.10">
    <property type="entry name" value="Ribonuclease Inhibitor"/>
    <property type="match status" value="1"/>
</dbReference>
<keyword evidence="5 10" id="KW-0732">Signal</keyword>
<feature type="chain" id="PRO_5041362872" description="Leucine-rich repeat-containing N-terminal plant-type domain-containing protein" evidence="10">
    <location>
        <begin position="23"/>
        <end position="194"/>
    </location>
</feature>
<evidence type="ECO:0000256" key="4">
    <source>
        <dbReference type="ARBA" id="ARBA00022692"/>
    </source>
</evidence>
<keyword evidence="6" id="KW-0677">Repeat</keyword>
<dbReference type="Pfam" id="PF08263">
    <property type="entry name" value="LRRNT_2"/>
    <property type="match status" value="1"/>
</dbReference>